<feature type="signal peptide" evidence="1">
    <location>
        <begin position="1"/>
        <end position="25"/>
    </location>
</feature>
<comment type="caution">
    <text evidence="3">The sequence shown here is derived from an EMBL/GenBank/DDBJ whole genome shotgun (WGS) entry which is preliminary data.</text>
</comment>
<evidence type="ECO:0000259" key="2">
    <source>
        <dbReference type="Pfam" id="PF13860"/>
    </source>
</evidence>
<dbReference type="InterPro" id="IPR026444">
    <property type="entry name" value="Secre_tail"/>
</dbReference>
<dbReference type="InterPro" id="IPR015943">
    <property type="entry name" value="WD40/YVTN_repeat-like_dom_sf"/>
</dbReference>
<feature type="chain" id="PRO_5033017781" description="FlgD/Vpr Ig-like domain-containing protein" evidence="1">
    <location>
        <begin position="26"/>
        <end position="724"/>
    </location>
</feature>
<dbReference type="SUPFAM" id="SSF75011">
    <property type="entry name" value="3-carboxy-cis,cis-mucoante lactonizing enzyme"/>
    <property type="match status" value="1"/>
</dbReference>
<accession>A0A855X403</accession>
<evidence type="ECO:0000256" key="1">
    <source>
        <dbReference type="SAM" id="SignalP"/>
    </source>
</evidence>
<keyword evidence="1" id="KW-0732">Signal</keyword>
<dbReference type="InterPro" id="IPR011048">
    <property type="entry name" value="Haem_d1_sf"/>
</dbReference>
<evidence type="ECO:0000313" key="4">
    <source>
        <dbReference type="Proteomes" id="UP000250918"/>
    </source>
</evidence>
<dbReference type="Pfam" id="PF13860">
    <property type="entry name" value="FlgD_ig"/>
    <property type="match status" value="1"/>
</dbReference>
<dbReference type="AlphaFoldDB" id="A0A855X403"/>
<dbReference type="Proteomes" id="UP000250918">
    <property type="component" value="Unassembled WGS sequence"/>
</dbReference>
<organism evidence="3 4">
    <name type="scientific">candidate division GN15 bacterium</name>
    <dbReference type="NCBI Taxonomy" id="2072418"/>
    <lineage>
        <taxon>Bacteria</taxon>
        <taxon>candidate division GN15</taxon>
    </lineage>
</organism>
<gene>
    <name evidence="3" type="ORF">C3F09_08920</name>
</gene>
<dbReference type="InterPro" id="IPR025965">
    <property type="entry name" value="FlgD/Vpr_Ig-like"/>
</dbReference>
<dbReference type="Gene3D" id="2.130.10.10">
    <property type="entry name" value="YVTN repeat-like/Quinoprotein amine dehydrogenase"/>
    <property type="match status" value="1"/>
</dbReference>
<dbReference type="Gene3D" id="2.60.40.4070">
    <property type="match status" value="1"/>
</dbReference>
<dbReference type="InterPro" id="IPR013211">
    <property type="entry name" value="LVIVD"/>
</dbReference>
<name>A0A855X403_9BACT</name>
<dbReference type="SUPFAM" id="SSF51004">
    <property type="entry name" value="C-terminal (heme d1) domain of cytochrome cd1-nitrite reductase"/>
    <property type="match status" value="1"/>
</dbReference>
<protein>
    <recommendedName>
        <fullName evidence="2">FlgD/Vpr Ig-like domain-containing protein</fullName>
    </recommendedName>
</protein>
<sequence>MRVLPHVILAVSVCGASVFSPSVQAVDAVSMEYVGSTLWSGVNDVAGQGNYLYAACQYGLQIIDISNTAQPTLVSQLYLPPGGFIGIAVQGGLSYLAANAAGVAIIDVSDPANPHLLSWCDTPGSASAVAVNGSYLYVTDAWAGLHVVDVADPEHPVIKGSYDTPGDARDIALFGEYVLVADGYDGGLQVINVALPELPYPAGGYDTDGIARGVTVEGNLAYVADADGGVVILDLTDPTGPVRLSTFPASTFLRNAGDVAVYESVVYYVGGYLKVVDASDPDNPQAPDTLEGLGYFTRVSVFGDQLIALEPTRGVSILDLRNPLAPLLLGQYRMAGAVTQIAAIGNTLAVGDDPNGMHLLDATNPSRPEEIGFVPALMQCLGVAGHGNYAYFVDADSGTHIIDISDASHPSEVGRFWSTGRDLEITSNSGFLSVSGYPDGNSFYSLVDPANPSKIGSYNASYAGRAACDGRRGYIAAHFYGFQIANLVDSQAAFLEWKLPTTGWIADVVLDSQWLYLAHEASGLFIVDISDPSNPEVIGGYGLGGLPGSKHALGIARADNLAFLALDADGVWAIDVADPSKPQLVAAYNTLGNASRVAVSGDYVYVADEYGVVVVRVNHPTDVLDESPDGLPNGLQLAQNYPNPFNPRTNIEFSLARKSHVLLAIYNILGEEVAELINGDLTAGTHRVGWDGRDARGNAVASGVYLYRLSVEGKTMAKKMLLLK</sequence>
<evidence type="ECO:0000313" key="3">
    <source>
        <dbReference type="EMBL" id="PWB70560.1"/>
    </source>
</evidence>
<dbReference type="NCBIfam" id="TIGR04183">
    <property type="entry name" value="Por_Secre_tail"/>
    <property type="match status" value="1"/>
</dbReference>
<proteinExistence type="predicted"/>
<feature type="domain" description="FlgD/Vpr Ig-like" evidence="2">
    <location>
        <begin position="649"/>
        <end position="710"/>
    </location>
</feature>
<dbReference type="PANTHER" id="PTHR47197:SF3">
    <property type="entry name" value="DIHYDRO-HEME D1 DEHYDROGENASE"/>
    <property type="match status" value="1"/>
</dbReference>
<dbReference type="Pfam" id="PF08309">
    <property type="entry name" value="LVIVD"/>
    <property type="match status" value="11"/>
</dbReference>
<reference evidence="3 4" key="1">
    <citation type="journal article" date="2018" name="ISME J.">
        <title>A methanotrophic archaeon couples anaerobic oxidation of methane to Fe(III) reduction.</title>
        <authorList>
            <person name="Cai C."/>
            <person name="Leu A.O."/>
            <person name="Xie G.J."/>
            <person name="Guo J."/>
            <person name="Feng Y."/>
            <person name="Zhao J.X."/>
            <person name="Tyson G.W."/>
            <person name="Yuan Z."/>
            <person name="Hu S."/>
        </authorList>
    </citation>
    <scope>NUCLEOTIDE SEQUENCE [LARGE SCALE GENOMIC DNA]</scope>
    <source>
        <strain evidence="3">FeB_12</strain>
    </source>
</reference>
<dbReference type="EMBL" id="PQAP01000141">
    <property type="protein sequence ID" value="PWB70560.1"/>
    <property type="molecule type" value="Genomic_DNA"/>
</dbReference>
<dbReference type="InterPro" id="IPR051200">
    <property type="entry name" value="Host-pathogen_enzymatic-act"/>
</dbReference>
<dbReference type="PANTHER" id="PTHR47197">
    <property type="entry name" value="PROTEIN NIRF"/>
    <property type="match status" value="1"/>
</dbReference>